<sequence length="208" mass="23510">MTTRQRKTPVRATADLKQDRAIRTRAQTLHVAAQLFAERGFRATSMQHVAERLGMTKGAVYFHFPTKESLAVAIVEEHYGRWPMVVKEVQAEGLSPMRTAEEILNRAAVAFRDDPVMQAGARLQLERPHIDAELPTPYLEWTQLLTSLLVTARYSGELREGIDPEAGARTLVSAFFGMQHISDVLAHRADIVERWGEVRELTFFALRA</sequence>
<reference evidence="7" key="1">
    <citation type="journal article" date="2019" name="Int. J. Syst. Evol. Microbiol.">
        <title>The Global Catalogue of Microorganisms (GCM) 10K type strain sequencing project: providing services to taxonomists for standard genome sequencing and annotation.</title>
        <authorList>
            <consortium name="The Broad Institute Genomics Platform"/>
            <consortium name="The Broad Institute Genome Sequencing Center for Infectious Disease"/>
            <person name="Wu L."/>
            <person name="Ma J."/>
        </authorList>
    </citation>
    <scope>NUCLEOTIDE SEQUENCE [LARGE SCALE GENOMIC DNA]</scope>
    <source>
        <strain evidence="7">JCM 4565</strain>
    </source>
</reference>
<accession>A0ABP3GV20</accession>
<evidence type="ECO:0000256" key="1">
    <source>
        <dbReference type="ARBA" id="ARBA00023015"/>
    </source>
</evidence>
<dbReference type="Proteomes" id="UP001500063">
    <property type="component" value="Unassembled WGS sequence"/>
</dbReference>
<dbReference type="SUPFAM" id="SSF46689">
    <property type="entry name" value="Homeodomain-like"/>
    <property type="match status" value="1"/>
</dbReference>
<dbReference type="RefSeq" id="WP_240351452.1">
    <property type="nucleotide sequence ID" value="NZ_BAAABW010000016.1"/>
</dbReference>
<dbReference type="EMBL" id="BAAABW010000016">
    <property type="protein sequence ID" value="GAA0352737.1"/>
    <property type="molecule type" value="Genomic_DNA"/>
</dbReference>
<feature type="DNA-binding region" description="H-T-H motif" evidence="4">
    <location>
        <begin position="45"/>
        <end position="64"/>
    </location>
</feature>
<dbReference type="PANTHER" id="PTHR30055">
    <property type="entry name" value="HTH-TYPE TRANSCRIPTIONAL REGULATOR RUTR"/>
    <property type="match status" value="1"/>
</dbReference>
<dbReference type="InterPro" id="IPR047923">
    <property type="entry name" value="ArpA-like"/>
</dbReference>
<dbReference type="InterPro" id="IPR036271">
    <property type="entry name" value="Tet_transcr_reg_TetR-rel_C_sf"/>
</dbReference>
<evidence type="ECO:0000259" key="5">
    <source>
        <dbReference type="PROSITE" id="PS50977"/>
    </source>
</evidence>
<feature type="domain" description="HTH tetR-type" evidence="5">
    <location>
        <begin position="22"/>
        <end position="82"/>
    </location>
</feature>
<dbReference type="PROSITE" id="PS50977">
    <property type="entry name" value="HTH_TETR_2"/>
    <property type="match status" value="1"/>
</dbReference>
<dbReference type="PRINTS" id="PR00455">
    <property type="entry name" value="HTHTETR"/>
</dbReference>
<dbReference type="PANTHER" id="PTHR30055:SF234">
    <property type="entry name" value="HTH-TYPE TRANSCRIPTIONAL REGULATOR BETI"/>
    <property type="match status" value="1"/>
</dbReference>
<protein>
    <submittedName>
        <fullName evidence="6">ScbR family autoregulator-binding transcription factor</fullName>
    </submittedName>
</protein>
<dbReference type="Pfam" id="PF21935">
    <property type="entry name" value="TetR_C_45"/>
    <property type="match status" value="1"/>
</dbReference>
<dbReference type="SUPFAM" id="SSF48498">
    <property type="entry name" value="Tetracyclin repressor-like, C-terminal domain"/>
    <property type="match status" value="1"/>
</dbReference>
<evidence type="ECO:0000313" key="7">
    <source>
        <dbReference type="Proteomes" id="UP001500063"/>
    </source>
</evidence>
<organism evidence="6 7">
    <name type="scientific">Streptomyces blastmyceticus</name>
    <dbReference type="NCBI Taxonomy" id="68180"/>
    <lineage>
        <taxon>Bacteria</taxon>
        <taxon>Bacillati</taxon>
        <taxon>Actinomycetota</taxon>
        <taxon>Actinomycetes</taxon>
        <taxon>Kitasatosporales</taxon>
        <taxon>Streptomycetaceae</taxon>
        <taxon>Streptomyces</taxon>
    </lineage>
</organism>
<name>A0ABP3GV20_9ACTN</name>
<evidence type="ECO:0000313" key="6">
    <source>
        <dbReference type="EMBL" id="GAA0352737.1"/>
    </source>
</evidence>
<gene>
    <name evidence="6" type="ORF">GCM10010319_32300</name>
</gene>
<dbReference type="InterPro" id="IPR009057">
    <property type="entry name" value="Homeodomain-like_sf"/>
</dbReference>
<dbReference type="InterPro" id="IPR050109">
    <property type="entry name" value="HTH-type_TetR-like_transc_reg"/>
</dbReference>
<evidence type="ECO:0000256" key="3">
    <source>
        <dbReference type="ARBA" id="ARBA00023163"/>
    </source>
</evidence>
<comment type="caution">
    <text evidence="6">The sequence shown here is derived from an EMBL/GenBank/DDBJ whole genome shotgun (WGS) entry which is preliminary data.</text>
</comment>
<dbReference type="InterPro" id="IPR054126">
    <property type="entry name" value="CprB_TetR_C"/>
</dbReference>
<proteinExistence type="predicted"/>
<evidence type="ECO:0000256" key="2">
    <source>
        <dbReference type="ARBA" id="ARBA00023125"/>
    </source>
</evidence>
<keyword evidence="2 4" id="KW-0238">DNA-binding</keyword>
<keyword evidence="3" id="KW-0804">Transcription</keyword>
<dbReference type="Pfam" id="PF00440">
    <property type="entry name" value="TetR_N"/>
    <property type="match status" value="1"/>
</dbReference>
<dbReference type="InterPro" id="IPR001647">
    <property type="entry name" value="HTH_TetR"/>
</dbReference>
<keyword evidence="7" id="KW-1185">Reference proteome</keyword>
<dbReference type="NCBIfam" id="NF041196">
    <property type="entry name" value="ScbR_bind_reg"/>
    <property type="match status" value="1"/>
</dbReference>
<dbReference type="Gene3D" id="1.10.357.10">
    <property type="entry name" value="Tetracycline Repressor, domain 2"/>
    <property type="match status" value="1"/>
</dbReference>
<keyword evidence="1" id="KW-0805">Transcription regulation</keyword>
<evidence type="ECO:0000256" key="4">
    <source>
        <dbReference type="PROSITE-ProRule" id="PRU00335"/>
    </source>
</evidence>